<keyword evidence="6 7" id="KW-0648">Protein biosynthesis</keyword>
<keyword evidence="4 7" id="KW-0963">Cytoplasm</keyword>
<proteinExistence type="inferred from homology"/>
<dbReference type="Pfam" id="PF09285">
    <property type="entry name" value="Elong-fact-P_C"/>
    <property type="match status" value="1"/>
</dbReference>
<dbReference type="PANTHER" id="PTHR30053">
    <property type="entry name" value="ELONGATION FACTOR P"/>
    <property type="match status" value="1"/>
</dbReference>
<evidence type="ECO:0000256" key="8">
    <source>
        <dbReference type="NCBIfam" id="TIGR00038"/>
    </source>
</evidence>
<protein>
    <recommendedName>
        <fullName evidence="7 8">Elongation factor P</fullName>
        <shortName evidence="7">EF-P</shortName>
    </recommendedName>
</protein>
<comment type="function">
    <text evidence="7">Involved in peptide bond synthesis. Stimulates efficient translation and peptide-bond synthesis on native or reconstituted 70S ribosomes in vitro. Probably functions indirectly by altering the affinity of the ribosome for aminoacyl-tRNA, thus increasing their reactivity as acceptors for peptidyl transferase.</text>
</comment>
<dbReference type="SUPFAM" id="SSF50104">
    <property type="entry name" value="Translation proteins SH3-like domain"/>
    <property type="match status" value="1"/>
</dbReference>
<organism evidence="12">
    <name type="scientific">uncultured Aureispira sp</name>
    <dbReference type="NCBI Taxonomy" id="1331704"/>
    <lineage>
        <taxon>Bacteria</taxon>
        <taxon>Pseudomonadati</taxon>
        <taxon>Bacteroidota</taxon>
        <taxon>Saprospiria</taxon>
        <taxon>Saprospirales</taxon>
        <taxon>Saprospiraceae</taxon>
        <taxon>Aureispira</taxon>
        <taxon>environmental samples</taxon>
    </lineage>
</organism>
<dbReference type="NCBIfam" id="NF001810">
    <property type="entry name" value="PRK00529.1"/>
    <property type="match status" value="1"/>
</dbReference>
<dbReference type="SUPFAM" id="SSF50249">
    <property type="entry name" value="Nucleic acid-binding proteins"/>
    <property type="match status" value="2"/>
</dbReference>
<reference evidence="12" key="1">
    <citation type="submission" date="2020-01" db="EMBL/GenBank/DDBJ databases">
        <authorList>
            <person name="Meier V. D."/>
            <person name="Meier V D."/>
        </authorList>
    </citation>
    <scope>NUCLEOTIDE SEQUENCE</scope>
    <source>
        <strain evidence="12">HLG_WM_MAG_10</strain>
    </source>
</reference>
<feature type="domain" description="Elongation factor P C-terminal" evidence="10">
    <location>
        <begin position="130"/>
        <end position="185"/>
    </location>
</feature>
<dbReference type="SMART" id="SM01185">
    <property type="entry name" value="EFP"/>
    <property type="match status" value="1"/>
</dbReference>
<dbReference type="InterPro" id="IPR020599">
    <property type="entry name" value="Transl_elong_fac_P/YeiP"/>
</dbReference>
<dbReference type="InterPro" id="IPR008991">
    <property type="entry name" value="Translation_prot_SH3-like_sf"/>
</dbReference>
<dbReference type="GO" id="GO:0043043">
    <property type="term" value="P:peptide biosynthetic process"/>
    <property type="evidence" value="ECO:0007669"/>
    <property type="project" value="InterPro"/>
</dbReference>
<evidence type="ECO:0000256" key="1">
    <source>
        <dbReference type="ARBA" id="ARBA00004496"/>
    </source>
</evidence>
<dbReference type="InterPro" id="IPR011768">
    <property type="entry name" value="Transl_elongation_fac_P"/>
</dbReference>
<gene>
    <name evidence="7" type="primary">efp</name>
    <name evidence="12" type="ORF">HELGO_WM44981</name>
</gene>
<dbReference type="EMBL" id="CACVAQ010000287">
    <property type="protein sequence ID" value="CAA6820566.1"/>
    <property type="molecule type" value="Genomic_DNA"/>
</dbReference>
<evidence type="ECO:0000256" key="7">
    <source>
        <dbReference type="HAMAP-Rule" id="MF_00141"/>
    </source>
</evidence>
<dbReference type="InterPro" id="IPR001059">
    <property type="entry name" value="Transl_elong_P/YeiP_cen"/>
</dbReference>
<dbReference type="FunFam" id="2.40.50.140:FF:000009">
    <property type="entry name" value="Elongation factor P"/>
    <property type="match status" value="1"/>
</dbReference>
<dbReference type="HAMAP" id="MF_00141">
    <property type="entry name" value="EF_P"/>
    <property type="match status" value="1"/>
</dbReference>
<name>A0A6S6TZC3_9BACT</name>
<evidence type="ECO:0000256" key="2">
    <source>
        <dbReference type="ARBA" id="ARBA00004815"/>
    </source>
</evidence>
<evidence type="ECO:0000256" key="4">
    <source>
        <dbReference type="ARBA" id="ARBA00022490"/>
    </source>
</evidence>
<dbReference type="InterPro" id="IPR015365">
    <property type="entry name" value="Elong-fact-P_C"/>
</dbReference>
<dbReference type="GO" id="GO:0003746">
    <property type="term" value="F:translation elongation factor activity"/>
    <property type="evidence" value="ECO:0007669"/>
    <property type="project" value="UniProtKB-UniRule"/>
</dbReference>
<sequence>MATTSDIRKGMCLEHNGQTYIIVEFQHVKPGKGNAFVRTKLKNLTNGKVVDYTFPAGHKIEDVRVERRKYQYLYDDAERLYFMNNETFNQIDVMKEMLDNVQFLKEGMDVEVLFHAEKEIPLACSLPQYIILEVTEVEPGAKGNTATNTMTPATVETGAEVRVPLFIKQGDLIRIDTESGAYMERMKK</sequence>
<dbReference type="CDD" id="cd04470">
    <property type="entry name" value="S1_EF-P_repeat_1"/>
    <property type="match status" value="1"/>
</dbReference>
<dbReference type="PANTHER" id="PTHR30053:SF12">
    <property type="entry name" value="ELONGATION FACTOR P (EF-P) FAMILY PROTEIN"/>
    <property type="match status" value="1"/>
</dbReference>
<dbReference type="NCBIfam" id="TIGR00038">
    <property type="entry name" value="efp"/>
    <property type="match status" value="1"/>
</dbReference>
<dbReference type="PIRSF" id="PIRSF005901">
    <property type="entry name" value="EF-P"/>
    <property type="match status" value="1"/>
</dbReference>
<evidence type="ECO:0000256" key="6">
    <source>
        <dbReference type="ARBA" id="ARBA00022917"/>
    </source>
</evidence>
<keyword evidence="5 7" id="KW-0251">Elongation factor</keyword>
<evidence type="ECO:0000256" key="9">
    <source>
        <dbReference type="RuleBase" id="RU004389"/>
    </source>
</evidence>
<accession>A0A6S6TZC3</accession>
<dbReference type="AlphaFoldDB" id="A0A6S6TZC3"/>
<comment type="similarity">
    <text evidence="3 7 9">Belongs to the elongation factor P family.</text>
</comment>
<dbReference type="Gene3D" id="2.30.30.30">
    <property type="match status" value="1"/>
</dbReference>
<dbReference type="FunFam" id="2.40.50.140:FF:000004">
    <property type="entry name" value="Elongation factor P"/>
    <property type="match status" value="1"/>
</dbReference>
<evidence type="ECO:0000256" key="5">
    <source>
        <dbReference type="ARBA" id="ARBA00022768"/>
    </source>
</evidence>
<evidence type="ECO:0000256" key="3">
    <source>
        <dbReference type="ARBA" id="ARBA00009479"/>
    </source>
</evidence>
<dbReference type="InterPro" id="IPR014722">
    <property type="entry name" value="Rib_uL2_dom2"/>
</dbReference>
<comment type="subcellular location">
    <subcellularLocation>
        <location evidence="1 7">Cytoplasm</location>
    </subcellularLocation>
</comment>
<dbReference type="GO" id="GO:0005829">
    <property type="term" value="C:cytosol"/>
    <property type="evidence" value="ECO:0007669"/>
    <property type="project" value="UniProtKB-ARBA"/>
</dbReference>
<dbReference type="FunFam" id="2.30.30.30:FF:000003">
    <property type="entry name" value="Elongation factor P"/>
    <property type="match status" value="1"/>
</dbReference>
<evidence type="ECO:0000259" key="10">
    <source>
        <dbReference type="SMART" id="SM00841"/>
    </source>
</evidence>
<feature type="domain" description="Translation elongation factor P/YeiP central" evidence="11">
    <location>
        <begin position="67"/>
        <end position="122"/>
    </location>
</feature>
<evidence type="ECO:0000259" key="11">
    <source>
        <dbReference type="SMART" id="SM01185"/>
    </source>
</evidence>
<evidence type="ECO:0000313" key="12">
    <source>
        <dbReference type="EMBL" id="CAA6820566.1"/>
    </source>
</evidence>
<dbReference type="InterPro" id="IPR012340">
    <property type="entry name" value="NA-bd_OB-fold"/>
</dbReference>
<comment type="pathway">
    <text evidence="2 7">Protein biosynthesis; polypeptide chain elongation.</text>
</comment>
<dbReference type="UniPathway" id="UPA00345"/>
<dbReference type="Gene3D" id="2.40.50.140">
    <property type="entry name" value="Nucleic acid-binding proteins"/>
    <property type="match status" value="2"/>
</dbReference>
<dbReference type="Pfam" id="PF08207">
    <property type="entry name" value="EFP_N"/>
    <property type="match status" value="1"/>
</dbReference>
<dbReference type="InterPro" id="IPR013185">
    <property type="entry name" value="Transl_elong_KOW-like"/>
</dbReference>
<dbReference type="CDD" id="cd05794">
    <property type="entry name" value="S1_EF-P_repeat_2"/>
    <property type="match status" value="1"/>
</dbReference>
<dbReference type="SMART" id="SM00841">
    <property type="entry name" value="Elong-fact-P_C"/>
    <property type="match status" value="1"/>
</dbReference>
<dbReference type="Pfam" id="PF01132">
    <property type="entry name" value="EFP"/>
    <property type="match status" value="1"/>
</dbReference>